<dbReference type="OrthoDB" id="790344at2"/>
<reference evidence="2 3" key="1">
    <citation type="submission" date="2019-04" db="EMBL/GenBank/DDBJ databases">
        <title>Pedobacter sp. AR-2-6 sp. nov., isolated from Arctic soil.</title>
        <authorList>
            <person name="Dahal R.H."/>
            <person name="Kim D.-U."/>
        </authorList>
    </citation>
    <scope>NUCLEOTIDE SEQUENCE [LARGE SCALE GENOMIC DNA]</scope>
    <source>
        <strain evidence="2 3">AR-2-6</strain>
    </source>
</reference>
<evidence type="ECO:0000256" key="1">
    <source>
        <dbReference type="SAM" id="Phobius"/>
    </source>
</evidence>
<comment type="caution">
    <text evidence="2">The sequence shown here is derived from an EMBL/GenBank/DDBJ whole genome shotgun (WGS) entry which is preliminary data.</text>
</comment>
<keyword evidence="1" id="KW-0472">Membrane</keyword>
<feature type="transmembrane region" description="Helical" evidence="1">
    <location>
        <begin position="46"/>
        <end position="64"/>
    </location>
</feature>
<keyword evidence="1" id="KW-1133">Transmembrane helix</keyword>
<organism evidence="2 3">
    <name type="scientific">Pedobacter cryotolerans</name>
    <dbReference type="NCBI Taxonomy" id="2571270"/>
    <lineage>
        <taxon>Bacteria</taxon>
        <taxon>Pseudomonadati</taxon>
        <taxon>Bacteroidota</taxon>
        <taxon>Sphingobacteriia</taxon>
        <taxon>Sphingobacteriales</taxon>
        <taxon>Sphingobacteriaceae</taxon>
        <taxon>Pedobacter</taxon>
    </lineage>
</organism>
<keyword evidence="1" id="KW-0812">Transmembrane</keyword>
<proteinExistence type="predicted"/>
<accession>A0A4U1BWU3</accession>
<keyword evidence="3" id="KW-1185">Reference proteome</keyword>
<gene>
    <name evidence="2" type="ORF">FA045_15935</name>
</gene>
<evidence type="ECO:0000313" key="3">
    <source>
        <dbReference type="Proteomes" id="UP000310477"/>
    </source>
</evidence>
<dbReference type="AlphaFoldDB" id="A0A4U1BWU3"/>
<sequence>MQHMPDKEFDQLFRDKFSDAEIEPSANLWANIEQQIEPKLKRTFPIYWMAAASVIVAITAMLVFQKTEKIQLRGADAIANVTQSNVELNVADENNTSANLPTKSFVTNENKGASKKISLIDVSDNKGVEEKSKNVEEAMQPMVADTRLQIKQQEVRPLVIAPIKETVVESPIVYTQVIVQQDLDENLISEDNVEKKGIRNVGDLVNFVVDKVDKREKKLLRFNTDDDDNSSLVGINIGFLKFNKKSK</sequence>
<protein>
    <submittedName>
        <fullName evidence="2">Uncharacterized protein</fullName>
    </submittedName>
</protein>
<name>A0A4U1BWU3_9SPHI</name>
<dbReference type="Proteomes" id="UP000310477">
    <property type="component" value="Unassembled WGS sequence"/>
</dbReference>
<dbReference type="EMBL" id="SWBO01000011">
    <property type="protein sequence ID" value="TKB97451.1"/>
    <property type="molecule type" value="Genomic_DNA"/>
</dbReference>
<evidence type="ECO:0000313" key="2">
    <source>
        <dbReference type="EMBL" id="TKB97451.1"/>
    </source>
</evidence>
<dbReference type="RefSeq" id="WP_136878078.1">
    <property type="nucleotide sequence ID" value="NZ_SWBO01000011.1"/>
</dbReference>